<sequence>MLRYFHGGKTAADAQSLICEECGEDIVSLSTCEVWYNRFKSDKSDGCEDVSNHKIKIDELKTLLEKDPYLSQRKLAQQLGVTHSSVWKYLKKIEEEAETQEVDRQVE</sequence>
<dbReference type="Gene3D" id="1.10.10.1450">
    <property type="match status" value="1"/>
</dbReference>
<dbReference type="GO" id="GO:0015074">
    <property type="term" value="P:DNA integration"/>
    <property type="evidence" value="ECO:0007669"/>
    <property type="project" value="TreeGrafter"/>
</dbReference>
<dbReference type="InterPro" id="IPR013196">
    <property type="entry name" value="HTH_11"/>
</dbReference>
<name>A0A3L8DNP3_OOCBI</name>
<dbReference type="GO" id="GO:0006303">
    <property type="term" value="P:double-strand break repair via nonhomologous end joining"/>
    <property type="evidence" value="ECO:0007669"/>
    <property type="project" value="TreeGrafter"/>
</dbReference>
<dbReference type="Proteomes" id="UP000279307">
    <property type="component" value="Chromosome 6"/>
</dbReference>
<comment type="caution">
    <text evidence="3">The sequence shown here is derived from an EMBL/GenBank/DDBJ whole genome shotgun (WGS) entry which is preliminary data.</text>
</comment>
<dbReference type="Pfam" id="PF17906">
    <property type="entry name" value="HTH_48"/>
    <property type="match status" value="1"/>
</dbReference>
<dbReference type="GO" id="GO:0044547">
    <property type="term" value="F:DNA topoisomerase binding"/>
    <property type="evidence" value="ECO:0007669"/>
    <property type="project" value="TreeGrafter"/>
</dbReference>
<dbReference type="GO" id="GO:0000793">
    <property type="term" value="C:condensed chromosome"/>
    <property type="evidence" value="ECO:0007669"/>
    <property type="project" value="TreeGrafter"/>
</dbReference>
<dbReference type="PANTHER" id="PTHR46060">
    <property type="entry name" value="MARINER MOS1 TRANSPOSASE-LIKE PROTEIN"/>
    <property type="match status" value="1"/>
</dbReference>
<protein>
    <recommendedName>
        <fullName evidence="5">Mos1 transposase HTH domain-containing protein</fullName>
    </recommendedName>
</protein>
<gene>
    <name evidence="3" type="ORF">DMN91_006390</name>
</gene>
<dbReference type="GO" id="GO:0042800">
    <property type="term" value="F:histone H3K4 methyltransferase activity"/>
    <property type="evidence" value="ECO:0007669"/>
    <property type="project" value="TreeGrafter"/>
</dbReference>
<dbReference type="InterPro" id="IPR052709">
    <property type="entry name" value="Transposase-MT_Hybrid"/>
</dbReference>
<dbReference type="GO" id="GO:0046975">
    <property type="term" value="F:histone H3K36 methyltransferase activity"/>
    <property type="evidence" value="ECO:0007669"/>
    <property type="project" value="TreeGrafter"/>
</dbReference>
<dbReference type="Gene3D" id="1.10.10.10">
    <property type="entry name" value="Winged helix-like DNA-binding domain superfamily/Winged helix DNA-binding domain"/>
    <property type="match status" value="1"/>
</dbReference>
<evidence type="ECO:0000313" key="4">
    <source>
        <dbReference type="Proteomes" id="UP000279307"/>
    </source>
</evidence>
<dbReference type="InterPro" id="IPR036388">
    <property type="entry name" value="WH-like_DNA-bd_sf"/>
</dbReference>
<dbReference type="GO" id="GO:0044774">
    <property type="term" value="P:mitotic DNA integrity checkpoint signaling"/>
    <property type="evidence" value="ECO:0007669"/>
    <property type="project" value="TreeGrafter"/>
</dbReference>
<reference evidence="3 4" key="1">
    <citation type="journal article" date="2018" name="Genome Res.">
        <title>The genomic architecture and molecular evolution of ant odorant receptors.</title>
        <authorList>
            <person name="McKenzie S.K."/>
            <person name="Kronauer D.J.C."/>
        </authorList>
    </citation>
    <scope>NUCLEOTIDE SEQUENCE [LARGE SCALE GENOMIC DNA]</scope>
    <source>
        <strain evidence="3">Clonal line C1</strain>
    </source>
</reference>
<dbReference type="GO" id="GO:0035861">
    <property type="term" value="C:site of double-strand break"/>
    <property type="evidence" value="ECO:0007669"/>
    <property type="project" value="TreeGrafter"/>
</dbReference>
<dbReference type="GO" id="GO:0000729">
    <property type="term" value="P:DNA double-strand break processing"/>
    <property type="evidence" value="ECO:0007669"/>
    <property type="project" value="TreeGrafter"/>
</dbReference>
<organism evidence="3 4">
    <name type="scientific">Ooceraea biroi</name>
    <name type="common">Clonal raider ant</name>
    <name type="synonym">Cerapachys biroi</name>
    <dbReference type="NCBI Taxonomy" id="2015173"/>
    <lineage>
        <taxon>Eukaryota</taxon>
        <taxon>Metazoa</taxon>
        <taxon>Ecdysozoa</taxon>
        <taxon>Arthropoda</taxon>
        <taxon>Hexapoda</taxon>
        <taxon>Insecta</taxon>
        <taxon>Pterygota</taxon>
        <taxon>Neoptera</taxon>
        <taxon>Endopterygota</taxon>
        <taxon>Hymenoptera</taxon>
        <taxon>Apocrita</taxon>
        <taxon>Aculeata</taxon>
        <taxon>Formicoidea</taxon>
        <taxon>Formicidae</taxon>
        <taxon>Dorylinae</taxon>
        <taxon>Ooceraea</taxon>
    </lineage>
</organism>
<dbReference type="GO" id="GO:0003697">
    <property type="term" value="F:single-stranded DNA binding"/>
    <property type="evidence" value="ECO:0007669"/>
    <property type="project" value="TreeGrafter"/>
</dbReference>
<dbReference type="Pfam" id="PF08279">
    <property type="entry name" value="HTH_11"/>
    <property type="match status" value="1"/>
</dbReference>
<proteinExistence type="predicted"/>
<feature type="domain" description="Helix-turn-helix type 11" evidence="1">
    <location>
        <begin position="60"/>
        <end position="96"/>
    </location>
</feature>
<evidence type="ECO:0008006" key="5">
    <source>
        <dbReference type="Google" id="ProtNLM"/>
    </source>
</evidence>
<dbReference type="InterPro" id="IPR041426">
    <property type="entry name" value="Mos1_HTH"/>
</dbReference>
<evidence type="ECO:0000313" key="3">
    <source>
        <dbReference type="EMBL" id="RLU22011.1"/>
    </source>
</evidence>
<evidence type="ECO:0000259" key="2">
    <source>
        <dbReference type="Pfam" id="PF17906"/>
    </source>
</evidence>
<dbReference type="PANTHER" id="PTHR46060:SF2">
    <property type="entry name" value="HISTONE-LYSINE N-METHYLTRANSFERASE SETMAR"/>
    <property type="match status" value="1"/>
</dbReference>
<feature type="domain" description="Mos1 transposase HTH" evidence="2">
    <location>
        <begin position="1"/>
        <end position="42"/>
    </location>
</feature>
<dbReference type="GO" id="GO:0000014">
    <property type="term" value="F:single-stranded DNA endodeoxyribonuclease activity"/>
    <property type="evidence" value="ECO:0007669"/>
    <property type="project" value="TreeGrafter"/>
</dbReference>
<dbReference type="SUPFAM" id="SSF46785">
    <property type="entry name" value="Winged helix' DNA-binding domain"/>
    <property type="match status" value="1"/>
</dbReference>
<dbReference type="GO" id="GO:0003690">
    <property type="term" value="F:double-stranded DNA binding"/>
    <property type="evidence" value="ECO:0007669"/>
    <property type="project" value="TreeGrafter"/>
</dbReference>
<evidence type="ECO:0000259" key="1">
    <source>
        <dbReference type="Pfam" id="PF08279"/>
    </source>
</evidence>
<dbReference type="GO" id="GO:0005634">
    <property type="term" value="C:nucleus"/>
    <property type="evidence" value="ECO:0007669"/>
    <property type="project" value="TreeGrafter"/>
</dbReference>
<dbReference type="AlphaFoldDB" id="A0A3L8DNP3"/>
<accession>A0A3L8DNP3</accession>
<dbReference type="OrthoDB" id="616263at2759"/>
<dbReference type="GO" id="GO:0031297">
    <property type="term" value="P:replication fork processing"/>
    <property type="evidence" value="ECO:0007669"/>
    <property type="project" value="TreeGrafter"/>
</dbReference>
<dbReference type="InterPro" id="IPR036390">
    <property type="entry name" value="WH_DNA-bd_sf"/>
</dbReference>
<dbReference type="EMBL" id="QOIP01000006">
    <property type="protein sequence ID" value="RLU22011.1"/>
    <property type="molecule type" value="Genomic_DNA"/>
</dbReference>